<dbReference type="EMBL" id="JAACLJ010000003">
    <property type="protein sequence ID" value="KAF4589068.1"/>
    <property type="molecule type" value="Genomic_DNA"/>
</dbReference>
<gene>
    <name evidence="10" type="ORF">GQ602_002957</name>
</gene>
<evidence type="ECO:0000256" key="5">
    <source>
        <dbReference type="ARBA" id="ARBA00022946"/>
    </source>
</evidence>
<protein>
    <recommendedName>
        <fullName evidence="4">Mitochondrial zinc maintenance protein 1, mitochondrial</fullName>
    </recommendedName>
</protein>
<feature type="region of interest" description="Disordered" evidence="9">
    <location>
        <begin position="84"/>
        <end position="103"/>
    </location>
</feature>
<dbReference type="InterPro" id="IPR045298">
    <property type="entry name" value="Complex1_LYR_LYRM7"/>
</dbReference>
<dbReference type="OrthoDB" id="529194at2759"/>
<comment type="caution">
    <text evidence="10">The sequence shown here is derived from an EMBL/GenBank/DDBJ whole genome shotgun (WGS) entry which is preliminary data.</text>
</comment>
<keyword evidence="11" id="KW-1185">Reference proteome</keyword>
<dbReference type="Proteomes" id="UP000562929">
    <property type="component" value="Unassembled WGS sequence"/>
</dbReference>
<evidence type="ECO:0000256" key="2">
    <source>
        <dbReference type="ARBA" id="ARBA00009949"/>
    </source>
</evidence>
<sequence length="103" mass="11829">MSSHVYRDVLRAARIAFRGDDRVLTAAKQQIQHAFRQSSSLEPSSQEAQKAIQHAKEVAQILRSNVVQGRREGPDKDTYKLRIHEHTERGDNETDTRPNLYDC</sequence>
<evidence type="ECO:0000313" key="11">
    <source>
        <dbReference type="Proteomes" id="UP000562929"/>
    </source>
</evidence>
<evidence type="ECO:0000256" key="8">
    <source>
        <dbReference type="ARBA" id="ARBA00025268"/>
    </source>
</evidence>
<evidence type="ECO:0000256" key="3">
    <source>
        <dbReference type="ARBA" id="ARBA00011589"/>
    </source>
</evidence>
<evidence type="ECO:0000256" key="9">
    <source>
        <dbReference type="SAM" id="MobiDB-lite"/>
    </source>
</evidence>
<comment type="subunit">
    <text evidence="3">Interacts with RIP1.</text>
</comment>
<dbReference type="GO" id="GO:0005759">
    <property type="term" value="C:mitochondrial matrix"/>
    <property type="evidence" value="ECO:0007669"/>
    <property type="project" value="UniProtKB-SubCell"/>
</dbReference>
<feature type="compositionally biased region" description="Basic and acidic residues" evidence="9">
    <location>
        <begin position="84"/>
        <end position="96"/>
    </location>
</feature>
<dbReference type="Pfam" id="PF13233">
    <property type="entry name" value="Complex1_LYR_2"/>
    <property type="match status" value="1"/>
</dbReference>
<keyword evidence="5" id="KW-0809">Transit peptide</keyword>
<name>A0A8H4Q7F0_9HYPO</name>
<proteinExistence type="inferred from homology"/>
<dbReference type="InterPro" id="IPR050435">
    <property type="entry name" value="MZM1/LYRM7"/>
</dbReference>
<dbReference type="AlphaFoldDB" id="A0A8H4Q7F0"/>
<comment type="similarity">
    <text evidence="2">Belongs to the complex I LYR family. MZM1 subfamily.</text>
</comment>
<keyword evidence="6" id="KW-0496">Mitochondrion</keyword>
<organism evidence="10 11">
    <name type="scientific">Ophiocordyceps camponoti-floridani</name>
    <dbReference type="NCBI Taxonomy" id="2030778"/>
    <lineage>
        <taxon>Eukaryota</taxon>
        <taxon>Fungi</taxon>
        <taxon>Dikarya</taxon>
        <taxon>Ascomycota</taxon>
        <taxon>Pezizomycotina</taxon>
        <taxon>Sordariomycetes</taxon>
        <taxon>Hypocreomycetidae</taxon>
        <taxon>Hypocreales</taxon>
        <taxon>Ophiocordycipitaceae</taxon>
        <taxon>Ophiocordyceps</taxon>
    </lineage>
</organism>
<reference evidence="10 11" key="1">
    <citation type="journal article" date="2020" name="G3 (Bethesda)">
        <title>Genetic Underpinnings of Host Manipulation by Ophiocordyceps as Revealed by Comparative Transcriptomics.</title>
        <authorList>
            <person name="Will I."/>
            <person name="Das B."/>
            <person name="Trinh T."/>
            <person name="Brachmann A."/>
            <person name="Ohm R.A."/>
            <person name="de Bekker C."/>
        </authorList>
    </citation>
    <scope>NUCLEOTIDE SEQUENCE [LARGE SCALE GENOMIC DNA]</scope>
    <source>
        <strain evidence="10 11">EC05</strain>
    </source>
</reference>
<evidence type="ECO:0000256" key="4">
    <source>
        <dbReference type="ARBA" id="ARBA00015108"/>
    </source>
</evidence>
<dbReference type="PANTHER" id="PTHR46749">
    <property type="entry name" value="COMPLEX III ASSEMBLY FACTOR LYRM7"/>
    <property type="match status" value="1"/>
</dbReference>
<dbReference type="CDD" id="cd20267">
    <property type="entry name" value="Complex1_LYR_LYRM7"/>
    <property type="match status" value="1"/>
</dbReference>
<evidence type="ECO:0000313" key="10">
    <source>
        <dbReference type="EMBL" id="KAF4589068.1"/>
    </source>
</evidence>
<comment type="function">
    <text evidence="8">Assembly factor required for Rieske Fe-S protein RIP1 incorporation into the cytochrome b-c1 (CIII) complex. Functions as a chaperone, binding to this subunit within the mitochondrial matrix and stabilizing it prior to its translocation and insertion into the late CIII dimeric intermediate within the mitochondrial inner membrane. Modulates the mitochondrial matrix zinc pool.</text>
</comment>
<dbReference type="PANTHER" id="PTHR46749:SF1">
    <property type="entry name" value="COMPLEX III ASSEMBLY FACTOR LYRM7"/>
    <property type="match status" value="1"/>
</dbReference>
<accession>A0A8H4Q7F0</accession>
<comment type="subcellular location">
    <subcellularLocation>
        <location evidence="1">Mitochondrion matrix</location>
    </subcellularLocation>
</comment>
<evidence type="ECO:0000256" key="1">
    <source>
        <dbReference type="ARBA" id="ARBA00004305"/>
    </source>
</evidence>
<evidence type="ECO:0000256" key="7">
    <source>
        <dbReference type="ARBA" id="ARBA00023186"/>
    </source>
</evidence>
<evidence type="ECO:0000256" key="6">
    <source>
        <dbReference type="ARBA" id="ARBA00023128"/>
    </source>
</evidence>
<keyword evidence="7" id="KW-0143">Chaperone</keyword>
<dbReference type="GO" id="GO:0044183">
    <property type="term" value="F:protein folding chaperone"/>
    <property type="evidence" value="ECO:0007669"/>
    <property type="project" value="TreeGrafter"/>
</dbReference>
<dbReference type="GO" id="GO:0034551">
    <property type="term" value="P:mitochondrial respiratory chain complex III assembly"/>
    <property type="evidence" value="ECO:0007669"/>
    <property type="project" value="InterPro"/>
</dbReference>